<gene>
    <name evidence="2" type="ORF">IDH45_16270</name>
</gene>
<dbReference type="InterPro" id="IPR029068">
    <property type="entry name" value="Glyas_Bleomycin-R_OHBP_Dase"/>
</dbReference>
<proteinExistence type="predicted"/>
<comment type="caution">
    <text evidence="2">The sequence shown here is derived from an EMBL/GenBank/DDBJ whole genome shotgun (WGS) entry which is preliminary data.</text>
</comment>
<dbReference type="Pfam" id="PF00903">
    <property type="entry name" value="Glyoxalase"/>
    <property type="match status" value="1"/>
</dbReference>
<dbReference type="EMBL" id="JACXJA010000020">
    <property type="protein sequence ID" value="MBD2863550.1"/>
    <property type="molecule type" value="Genomic_DNA"/>
</dbReference>
<feature type="domain" description="VOC" evidence="1">
    <location>
        <begin position="11"/>
        <end position="127"/>
    </location>
</feature>
<dbReference type="InterPro" id="IPR037523">
    <property type="entry name" value="VOC_core"/>
</dbReference>
<sequence length="127" mass="14254">MSDMSSPFINRIGSVFVPVQDIEKARDWYCRILNLPVDEAPIHFGHLCPLPMDAPGLILDTMPMWGGKEPSGPPSFQTPAFMLLTDDIEAAYGYMSDQGAERITEIMDGRWFAFRDPDGNLLMACQR</sequence>
<dbReference type="Gene3D" id="3.10.180.10">
    <property type="entry name" value="2,3-Dihydroxybiphenyl 1,2-Dioxygenase, domain 1"/>
    <property type="match status" value="1"/>
</dbReference>
<evidence type="ECO:0000259" key="1">
    <source>
        <dbReference type="PROSITE" id="PS51819"/>
    </source>
</evidence>
<dbReference type="SUPFAM" id="SSF54593">
    <property type="entry name" value="Glyoxalase/Bleomycin resistance protein/Dihydroxybiphenyl dioxygenase"/>
    <property type="match status" value="1"/>
</dbReference>
<reference evidence="2" key="1">
    <citation type="submission" date="2020-09" db="EMBL/GenBank/DDBJ databases">
        <title>A novel bacterium of genus Paenibacillus, isolated from South China Sea.</title>
        <authorList>
            <person name="Huang H."/>
            <person name="Mo K."/>
            <person name="Hu Y."/>
        </authorList>
    </citation>
    <scope>NUCLEOTIDE SEQUENCE</scope>
    <source>
        <strain evidence="2">IB182363</strain>
    </source>
</reference>
<dbReference type="InterPro" id="IPR004360">
    <property type="entry name" value="Glyas_Fos-R_dOase_dom"/>
</dbReference>
<name>A0A927C9D3_9BACL</name>
<keyword evidence="3" id="KW-1185">Reference proteome</keyword>
<dbReference type="Proteomes" id="UP000639396">
    <property type="component" value="Unassembled WGS sequence"/>
</dbReference>
<dbReference type="AlphaFoldDB" id="A0A927C9D3"/>
<dbReference type="PROSITE" id="PS51819">
    <property type="entry name" value="VOC"/>
    <property type="match status" value="1"/>
</dbReference>
<organism evidence="2 3">
    <name type="scientific">Paenibacillus oceani</name>
    <dbReference type="NCBI Taxonomy" id="2772510"/>
    <lineage>
        <taxon>Bacteria</taxon>
        <taxon>Bacillati</taxon>
        <taxon>Bacillota</taxon>
        <taxon>Bacilli</taxon>
        <taxon>Bacillales</taxon>
        <taxon>Paenibacillaceae</taxon>
        <taxon>Paenibacillus</taxon>
    </lineage>
</organism>
<protein>
    <submittedName>
        <fullName evidence="2">VOC family protein</fullName>
    </submittedName>
</protein>
<evidence type="ECO:0000313" key="3">
    <source>
        <dbReference type="Proteomes" id="UP000639396"/>
    </source>
</evidence>
<evidence type="ECO:0000313" key="2">
    <source>
        <dbReference type="EMBL" id="MBD2863550.1"/>
    </source>
</evidence>
<accession>A0A927C9D3</accession>